<feature type="compositionally biased region" description="Low complexity" evidence="9">
    <location>
        <begin position="35"/>
        <end position="57"/>
    </location>
</feature>
<dbReference type="GO" id="GO:0005739">
    <property type="term" value="C:mitochondrion"/>
    <property type="evidence" value="ECO:0007669"/>
    <property type="project" value="UniProtKB-SubCell"/>
</dbReference>
<dbReference type="GO" id="GO:0016020">
    <property type="term" value="C:membrane"/>
    <property type="evidence" value="ECO:0007669"/>
    <property type="project" value="UniProtKB-SubCell"/>
</dbReference>
<feature type="compositionally biased region" description="Low complexity" evidence="9">
    <location>
        <begin position="86"/>
        <end position="100"/>
    </location>
</feature>
<evidence type="ECO:0000256" key="7">
    <source>
        <dbReference type="ARBA" id="ARBA00023136"/>
    </source>
</evidence>
<keyword evidence="6" id="KW-0496">Mitochondrion</keyword>
<dbReference type="EMBL" id="QEAQ01000053">
    <property type="protein sequence ID" value="TPX57385.1"/>
    <property type="molecule type" value="Genomic_DNA"/>
</dbReference>
<feature type="region of interest" description="Disordered" evidence="9">
    <location>
        <begin position="26"/>
        <end position="100"/>
    </location>
</feature>
<dbReference type="Gene3D" id="1.20.5.340">
    <property type="match status" value="1"/>
</dbReference>
<protein>
    <recommendedName>
        <fullName evidence="12">DUF1640 domain-containing protein</fullName>
    </recommendedName>
</protein>
<evidence type="ECO:0000256" key="2">
    <source>
        <dbReference type="ARBA" id="ARBA00004370"/>
    </source>
</evidence>
<comment type="caution">
    <text evidence="10">The sequence shown here is derived from an EMBL/GenBank/DDBJ whole genome shotgun (WGS) entry which is preliminary data.</text>
</comment>
<keyword evidence="5 8" id="KW-0175">Coiled coil</keyword>
<dbReference type="AlphaFoldDB" id="A0A507E248"/>
<evidence type="ECO:0000256" key="3">
    <source>
        <dbReference type="ARBA" id="ARBA00022692"/>
    </source>
</evidence>
<evidence type="ECO:0000313" key="10">
    <source>
        <dbReference type="EMBL" id="TPX57385.1"/>
    </source>
</evidence>
<dbReference type="InterPro" id="IPR024461">
    <property type="entry name" value="CCDC90-like"/>
</dbReference>
<evidence type="ECO:0000256" key="5">
    <source>
        <dbReference type="ARBA" id="ARBA00023054"/>
    </source>
</evidence>
<reference evidence="10 11" key="1">
    <citation type="journal article" date="2019" name="Sci. Rep.">
        <title>Comparative genomics of chytrid fungi reveal insights into the obligate biotrophic and pathogenic lifestyle of Synchytrium endobioticum.</title>
        <authorList>
            <person name="van de Vossenberg B.T.L.H."/>
            <person name="Warris S."/>
            <person name="Nguyen H.D.T."/>
            <person name="van Gent-Pelzer M.P.E."/>
            <person name="Joly D.L."/>
            <person name="van de Geest H.C."/>
            <person name="Bonants P.J.M."/>
            <person name="Smith D.S."/>
            <person name="Levesque C.A."/>
            <person name="van der Lee T.A.J."/>
        </authorList>
    </citation>
    <scope>NUCLEOTIDE SEQUENCE [LARGE SCALE GENOMIC DNA]</scope>
    <source>
        <strain evidence="10 11">CBS 809.83</strain>
    </source>
</reference>
<keyword evidence="4" id="KW-1133">Transmembrane helix</keyword>
<dbReference type="Pfam" id="PF07798">
    <property type="entry name" value="CCDC90-like"/>
    <property type="match status" value="1"/>
</dbReference>
<evidence type="ECO:0008006" key="12">
    <source>
        <dbReference type="Google" id="ProtNLM"/>
    </source>
</evidence>
<evidence type="ECO:0000256" key="9">
    <source>
        <dbReference type="SAM" id="MobiDB-lite"/>
    </source>
</evidence>
<gene>
    <name evidence="10" type="ORF">PhCBS80983_g03864</name>
</gene>
<evidence type="ECO:0000313" key="11">
    <source>
        <dbReference type="Proteomes" id="UP000318582"/>
    </source>
</evidence>
<evidence type="ECO:0000256" key="6">
    <source>
        <dbReference type="ARBA" id="ARBA00023128"/>
    </source>
</evidence>
<evidence type="ECO:0000256" key="1">
    <source>
        <dbReference type="ARBA" id="ARBA00004173"/>
    </source>
</evidence>
<dbReference type="STRING" id="109895.A0A507E248"/>
<keyword evidence="3" id="KW-0812">Transmembrane</keyword>
<dbReference type="PANTHER" id="PTHR14360">
    <property type="entry name" value="PROTEIN FMP32, MITOCHONDRIAL"/>
    <property type="match status" value="1"/>
</dbReference>
<keyword evidence="11" id="KW-1185">Reference proteome</keyword>
<name>A0A507E248_9FUNG</name>
<dbReference type="Proteomes" id="UP000318582">
    <property type="component" value="Unassembled WGS sequence"/>
</dbReference>
<organism evidence="10 11">
    <name type="scientific">Powellomyces hirtus</name>
    <dbReference type="NCBI Taxonomy" id="109895"/>
    <lineage>
        <taxon>Eukaryota</taxon>
        <taxon>Fungi</taxon>
        <taxon>Fungi incertae sedis</taxon>
        <taxon>Chytridiomycota</taxon>
        <taxon>Chytridiomycota incertae sedis</taxon>
        <taxon>Chytridiomycetes</taxon>
        <taxon>Spizellomycetales</taxon>
        <taxon>Powellomycetaceae</taxon>
        <taxon>Powellomyces</taxon>
    </lineage>
</organism>
<proteinExistence type="predicted"/>
<keyword evidence="7" id="KW-0472">Membrane</keyword>
<sequence length="301" mass="33490">MRNRIRLARELTSLLIERRSILTPPRSLPITCQQSSFSNLPSDDNNPNSVFPISSATPPSPPSGNETTGAGQQPRLKPREVPPPLESSLPPLSNNQPSTAEIESLSSASISAIGTGGTTFNTSRYAQMLQAEGFTSMQSDAVLQLVTEAVSESMENVVRSMVTKAEQSSEIADAEQDFAQLRCDIQMLEKRDFAVLRGELERIMQEVERMKLSMREEVSRVHGGVRLDINLEKARIQDEAAELKDMVKKAEARIDEEIELLTQRMIQIREGTKASLKQFMGIAFTAFCVYKIINYTTQPKK</sequence>
<comment type="subcellular location">
    <subcellularLocation>
        <location evidence="2">Membrane</location>
    </subcellularLocation>
    <subcellularLocation>
        <location evidence="1">Mitochondrion</location>
    </subcellularLocation>
</comment>
<accession>A0A507E248</accession>
<evidence type="ECO:0000256" key="4">
    <source>
        <dbReference type="ARBA" id="ARBA00022989"/>
    </source>
</evidence>
<evidence type="ECO:0000256" key="8">
    <source>
        <dbReference type="SAM" id="Coils"/>
    </source>
</evidence>
<dbReference type="PANTHER" id="PTHR14360:SF1">
    <property type="entry name" value="PROTEIN FMP32, MITOCHONDRIAL"/>
    <property type="match status" value="1"/>
</dbReference>
<feature type="coiled-coil region" evidence="8">
    <location>
        <begin position="164"/>
        <end position="260"/>
    </location>
</feature>